<evidence type="ECO:0000313" key="2">
    <source>
        <dbReference type="EMBL" id="QAY67775.1"/>
    </source>
</evidence>
<feature type="domain" description="SLH" evidence="1">
    <location>
        <begin position="683"/>
        <end position="739"/>
    </location>
</feature>
<accession>A0A4P6EYH6</accession>
<dbReference type="InterPro" id="IPR051465">
    <property type="entry name" value="Cell_Envelope_Struct_Comp"/>
</dbReference>
<dbReference type="Proteomes" id="UP000293568">
    <property type="component" value="Chromosome"/>
</dbReference>
<feature type="domain" description="SLH" evidence="1">
    <location>
        <begin position="554"/>
        <end position="612"/>
    </location>
</feature>
<organism evidence="2 3">
    <name type="scientific">Paenibacillus protaetiae</name>
    <dbReference type="NCBI Taxonomy" id="2509456"/>
    <lineage>
        <taxon>Bacteria</taxon>
        <taxon>Bacillati</taxon>
        <taxon>Bacillota</taxon>
        <taxon>Bacilli</taxon>
        <taxon>Bacillales</taxon>
        <taxon>Paenibacillaceae</taxon>
        <taxon>Paenibacillus</taxon>
    </lineage>
</organism>
<proteinExistence type="predicted"/>
<gene>
    <name evidence="2" type="ORF">ET464_16655</name>
</gene>
<reference evidence="2 3" key="1">
    <citation type="submission" date="2019-01" db="EMBL/GenBank/DDBJ databases">
        <title>Genome sequencing of strain FW100M-2.</title>
        <authorList>
            <person name="Heo J."/>
            <person name="Kim S.-J."/>
            <person name="Kim J.-S."/>
            <person name="Hong S.-B."/>
            <person name="Kwon S.-W."/>
        </authorList>
    </citation>
    <scope>NUCLEOTIDE SEQUENCE [LARGE SCALE GENOMIC DNA]</scope>
    <source>
        <strain evidence="2 3">FW100M-2</strain>
    </source>
</reference>
<feature type="domain" description="SLH" evidence="1">
    <location>
        <begin position="614"/>
        <end position="677"/>
    </location>
</feature>
<dbReference type="PANTHER" id="PTHR43308:SF5">
    <property type="entry name" value="S-LAYER PROTEIN _ PEPTIDOGLYCAN ENDO-BETA-N-ACETYLGLUCOSAMINIDASE"/>
    <property type="match status" value="1"/>
</dbReference>
<dbReference type="AlphaFoldDB" id="A0A4P6EYH6"/>
<sequence>MDSLHLYPERLWFNISKKGGRRMLRKKWIISTVAASLAASAFAGIPLSSKGLAEKAGFASVAFASAASVTTDTQLDDLFAELQTYYEALKSVEGGIQAAVAARADLVAILNENPAILAPVTDKLNLTPADKAVFRALFEDAASVDLSSIEAADWQGYLDRLQDKYGGFLNGLDSSINDLTVSDVVQVVLALQANVFDLIGDLDIESADDLLDLSDSQKDALKTAVSDAVNSNAKVKAVFTHYEIGYSDVAQVGQNLRDNLNFSTLRNVRNALNAFIAAYNKVNGDDDGDGEIIIGGGGGDLGGIELPKSVTAFESEMEGLAAKLAAASPAEKAALLAEAVKKAQAIVDSLSNVNAAKYVSINNGQAVLKLDDEAIGSILAGLGKVNEVLKSLGVTGAELPKLSLKLDLGSGLPNSVAANLSDDLVKAAIANGVTEVQVVENGLKASLPLGGELNGAISFGVQTHQADPAVTGGLQSASGVYDFTLAVNGKPVTSFSTPIVVSIPLGSLDGLDQELLSVAKIVDGKLLFQGGRVQGHSIVEARDTFSSYVVVENKVTFSDIASVEAWAGRAIQVIAAKGAIEGKSEGVFAPKDQITRAEFAKMLIRAFDLENGAAKENFNDVNSGDWFASYVAAAAKLGIINGRTATEFAPNATITRAEMATMIARTLKAVQGSAAAVNTDNVLAQFADASSISSALKDGVAYAASQGIVEGSGGKFRPKDSATRAEAAAMIYRAYTSAE</sequence>
<protein>
    <submittedName>
        <fullName evidence="2">S-layer homology domain-containing protein</fullName>
    </submittedName>
</protein>
<dbReference type="InterPro" id="IPR001119">
    <property type="entry name" value="SLH_dom"/>
</dbReference>
<evidence type="ECO:0000313" key="3">
    <source>
        <dbReference type="Proteomes" id="UP000293568"/>
    </source>
</evidence>
<dbReference type="OrthoDB" id="2487047at2"/>
<name>A0A4P6EYH6_9BACL</name>
<keyword evidence="3" id="KW-1185">Reference proteome</keyword>
<evidence type="ECO:0000259" key="1">
    <source>
        <dbReference type="PROSITE" id="PS51272"/>
    </source>
</evidence>
<dbReference type="PROSITE" id="PS51272">
    <property type="entry name" value="SLH"/>
    <property type="match status" value="3"/>
</dbReference>
<dbReference type="PANTHER" id="PTHR43308">
    <property type="entry name" value="OUTER MEMBRANE PROTEIN ALPHA-RELATED"/>
    <property type="match status" value="1"/>
</dbReference>
<dbReference type="Pfam" id="PF00395">
    <property type="entry name" value="SLH"/>
    <property type="match status" value="3"/>
</dbReference>
<dbReference type="EMBL" id="CP035492">
    <property type="protein sequence ID" value="QAY67775.1"/>
    <property type="molecule type" value="Genomic_DNA"/>
</dbReference>
<dbReference type="KEGG" id="pprt:ET464_16655"/>